<evidence type="ECO:0000313" key="5">
    <source>
        <dbReference type="Proteomes" id="UP001152797"/>
    </source>
</evidence>
<feature type="transmembrane region" description="Helical" evidence="2">
    <location>
        <begin position="244"/>
        <end position="269"/>
    </location>
</feature>
<proteinExistence type="predicted"/>
<dbReference type="OrthoDB" id="419801at2759"/>
<keyword evidence="2" id="KW-1133">Transmembrane helix</keyword>
<name>A0A9P1G3V3_9DINO</name>
<gene>
    <name evidence="3" type="ORF">C1SCF055_LOCUS23269</name>
</gene>
<dbReference type="Proteomes" id="UP001152797">
    <property type="component" value="Unassembled WGS sequence"/>
</dbReference>
<evidence type="ECO:0000256" key="2">
    <source>
        <dbReference type="SAM" id="Phobius"/>
    </source>
</evidence>
<feature type="region of interest" description="Disordered" evidence="1">
    <location>
        <begin position="580"/>
        <end position="605"/>
    </location>
</feature>
<feature type="transmembrane region" description="Helical" evidence="2">
    <location>
        <begin position="6"/>
        <end position="23"/>
    </location>
</feature>
<reference evidence="4" key="2">
    <citation type="submission" date="2024-04" db="EMBL/GenBank/DDBJ databases">
        <authorList>
            <person name="Chen Y."/>
            <person name="Shah S."/>
            <person name="Dougan E. K."/>
            <person name="Thang M."/>
            <person name="Chan C."/>
        </authorList>
    </citation>
    <scope>NUCLEOTIDE SEQUENCE [LARGE SCALE GENOMIC DNA]</scope>
</reference>
<feature type="transmembrane region" description="Helical" evidence="2">
    <location>
        <begin position="373"/>
        <end position="396"/>
    </location>
</feature>
<feature type="transmembrane region" description="Helical" evidence="2">
    <location>
        <begin position="44"/>
        <end position="71"/>
    </location>
</feature>
<protein>
    <submittedName>
        <fullName evidence="3">Uncharacterized protein</fullName>
    </submittedName>
</protein>
<evidence type="ECO:0000313" key="4">
    <source>
        <dbReference type="EMBL" id="CAL1150205.1"/>
    </source>
</evidence>
<reference evidence="3" key="1">
    <citation type="submission" date="2022-10" db="EMBL/GenBank/DDBJ databases">
        <authorList>
            <person name="Chen Y."/>
            <person name="Dougan E. K."/>
            <person name="Chan C."/>
            <person name="Rhodes N."/>
            <person name="Thang M."/>
        </authorList>
    </citation>
    <scope>NUCLEOTIDE SEQUENCE</scope>
</reference>
<feature type="transmembrane region" description="Helical" evidence="2">
    <location>
        <begin position="126"/>
        <end position="146"/>
    </location>
</feature>
<feature type="transmembrane region" description="Helical" evidence="2">
    <location>
        <begin position="281"/>
        <end position="307"/>
    </location>
</feature>
<feature type="transmembrane region" description="Helical" evidence="2">
    <location>
        <begin position="417"/>
        <end position="434"/>
    </location>
</feature>
<dbReference type="EMBL" id="CAMXCT010002248">
    <property type="protein sequence ID" value="CAI3996830.1"/>
    <property type="molecule type" value="Genomic_DNA"/>
</dbReference>
<sequence length="960" mass="110231">FYIVFYIAMGIISVVMVFILWGYHRFMSRLSFPPKLIDFRHWALFIVPQLRAFIMVGAICFTPVFIGVGLIQGETTPGNTMPWSDCKPADPKEECVLGIFELVTSSYNGESEVSKTIPGERRTGRVGTFMVCLAGYAISASLKLLVPPSSSSYYKREDKSGANRLRELINEEQAEEAEKGERSDADTEAQTEVIPEEDPEMPPIFTTHLWKRSALALLVYINGALQICLLRCAFSDMYKDNIQFFLFTLFVIRITIKVAFTSFMCELMLTVPIAITNQTLAVFTLLAAPTLFDFLVMYVALIGLQFMERIYIGPNEDVVMGKLAVWKRTLDRYMASLNAARPKRADDDDESDDDQKKFEDADEMELEGETEEMISFLATISADSVANLVVPTFYVFCMWMFNESKILTNFRIPEHNASFYLLFYLLMYPFQVIADRICVNIAECYHGWKVTDYLEYCSYRFIIRTTDWKGRDNILDQTLSPHVRSIDQMCFSDQFYFVNLLQTVGVMSLIFGMQVTFEAQWNMFEDPATPAVLAYAICLCKGTSAMTGVSAGYLKIWVVRYKTWAESGYQQALAKKMQAMSAGTADEKPPPPPAGSAHDGWPEPAHYDKTGMERYRVAFLAENQLWLQVAVSEMMDKKTLERHRQDLLDGLAGIVNEVAPKDYAPEGTDAVEKEMFTFGGAPQMDLARAASEVQRETYENSALRQLMRMWRERAQFMLFLQQVSAMVKLDNYQRRDACEICGKSKEMSPLVVLPIYTLLHLASLYREQRDMSPLWNTPLWKHFYQTFTPTCTLCEACARYYHKRNTNIPVNEKRYQRLQAKKKSAYEMVRSSEYPVITMEPEMKQVLNLWLEWTRCIVREERPQDFLPRFGIDGRTMQEIRKELLDKAAVVEAARDDDDIKDPLLIDLDADDIPEKAPLKVPKSLTWSEASIMRSWLHRARDSLQAEQTVVHRGIVTMFF</sequence>
<keyword evidence="2" id="KW-0472">Membrane</keyword>
<dbReference type="EMBL" id="CAMXCT030002248">
    <property type="protein sequence ID" value="CAL4784142.1"/>
    <property type="molecule type" value="Genomic_DNA"/>
</dbReference>
<organism evidence="3">
    <name type="scientific">Cladocopium goreaui</name>
    <dbReference type="NCBI Taxonomy" id="2562237"/>
    <lineage>
        <taxon>Eukaryota</taxon>
        <taxon>Sar</taxon>
        <taxon>Alveolata</taxon>
        <taxon>Dinophyceae</taxon>
        <taxon>Suessiales</taxon>
        <taxon>Symbiodiniaceae</taxon>
        <taxon>Cladocopium</taxon>
    </lineage>
</organism>
<feature type="compositionally biased region" description="Basic and acidic residues" evidence="1">
    <location>
        <begin position="176"/>
        <end position="185"/>
    </location>
</feature>
<feature type="non-terminal residue" evidence="3">
    <location>
        <position position="1"/>
    </location>
</feature>
<feature type="region of interest" description="Disordered" evidence="1">
    <location>
        <begin position="341"/>
        <end position="366"/>
    </location>
</feature>
<evidence type="ECO:0000256" key="1">
    <source>
        <dbReference type="SAM" id="MobiDB-lite"/>
    </source>
</evidence>
<accession>A0A9P1G3V3</accession>
<dbReference type="EMBL" id="CAMXCT020002248">
    <property type="protein sequence ID" value="CAL1150205.1"/>
    <property type="molecule type" value="Genomic_DNA"/>
</dbReference>
<dbReference type="AlphaFoldDB" id="A0A9P1G3V3"/>
<feature type="region of interest" description="Disordered" evidence="1">
    <location>
        <begin position="173"/>
        <end position="194"/>
    </location>
</feature>
<keyword evidence="5" id="KW-1185">Reference proteome</keyword>
<keyword evidence="2" id="KW-0812">Transmembrane</keyword>
<comment type="caution">
    <text evidence="3">The sequence shown here is derived from an EMBL/GenBank/DDBJ whole genome shotgun (WGS) entry which is preliminary data.</text>
</comment>
<feature type="transmembrane region" description="Helical" evidence="2">
    <location>
        <begin position="214"/>
        <end position="238"/>
    </location>
</feature>
<evidence type="ECO:0000313" key="3">
    <source>
        <dbReference type="EMBL" id="CAI3996830.1"/>
    </source>
</evidence>